<accession>A0A1Z4VP30</accession>
<dbReference type="PANTHER" id="PTHR43213">
    <property type="entry name" value="BIFUNCTIONAL DTTP/UTP PYROPHOSPHATASE/METHYLTRANSFERASE PROTEIN-RELATED"/>
    <property type="match status" value="1"/>
</dbReference>
<dbReference type="AlphaFoldDB" id="A0A1Z4VP30"/>
<dbReference type="SUPFAM" id="SSF52972">
    <property type="entry name" value="ITPase-like"/>
    <property type="match status" value="1"/>
</dbReference>
<evidence type="ECO:0000256" key="3">
    <source>
        <dbReference type="ARBA" id="ARBA00023080"/>
    </source>
</evidence>
<dbReference type="PIRSF" id="PIRSF006305">
    <property type="entry name" value="Maf"/>
    <property type="match status" value="1"/>
</dbReference>
<dbReference type="EC" id="3.6.1.9" evidence="4"/>
<dbReference type="InterPro" id="IPR029001">
    <property type="entry name" value="ITPase-like_fam"/>
</dbReference>
<dbReference type="GO" id="GO:0036218">
    <property type="term" value="F:dTTP diphosphatase activity"/>
    <property type="evidence" value="ECO:0007669"/>
    <property type="project" value="RHEA"/>
</dbReference>
<gene>
    <name evidence="5" type="ORF">FOKN1_0996</name>
</gene>
<evidence type="ECO:0000256" key="2">
    <source>
        <dbReference type="ARBA" id="ARBA00022801"/>
    </source>
</evidence>
<dbReference type="InterPro" id="IPR003697">
    <property type="entry name" value="Maf-like"/>
</dbReference>
<feature type="site" description="Important for substrate specificity" evidence="4">
    <location>
        <position position="69"/>
    </location>
</feature>
<dbReference type="PANTHER" id="PTHR43213:SF5">
    <property type="entry name" value="BIFUNCTIONAL DTTP_UTP PYROPHOSPHATASE_METHYLTRANSFERASE PROTEIN-RELATED"/>
    <property type="match status" value="1"/>
</dbReference>
<comment type="catalytic activity">
    <reaction evidence="4">
        <text>UTP + H2O = UMP + diphosphate + H(+)</text>
        <dbReference type="Rhea" id="RHEA:29395"/>
        <dbReference type="ChEBI" id="CHEBI:15377"/>
        <dbReference type="ChEBI" id="CHEBI:15378"/>
        <dbReference type="ChEBI" id="CHEBI:33019"/>
        <dbReference type="ChEBI" id="CHEBI:46398"/>
        <dbReference type="ChEBI" id="CHEBI:57865"/>
        <dbReference type="EC" id="3.6.1.9"/>
    </reaction>
</comment>
<keyword evidence="4" id="KW-0963">Cytoplasm</keyword>
<comment type="catalytic activity">
    <reaction evidence="4">
        <text>dTTP + H2O = dTMP + diphosphate + H(+)</text>
        <dbReference type="Rhea" id="RHEA:28534"/>
        <dbReference type="ChEBI" id="CHEBI:15377"/>
        <dbReference type="ChEBI" id="CHEBI:15378"/>
        <dbReference type="ChEBI" id="CHEBI:33019"/>
        <dbReference type="ChEBI" id="CHEBI:37568"/>
        <dbReference type="ChEBI" id="CHEBI:63528"/>
        <dbReference type="EC" id="3.6.1.9"/>
    </reaction>
</comment>
<dbReference type="Proteomes" id="UP000218765">
    <property type="component" value="Chromosome"/>
</dbReference>
<proteinExistence type="inferred from homology"/>
<reference evidence="5 6" key="1">
    <citation type="submission" date="2017-05" db="EMBL/GenBank/DDBJ databases">
        <title>Thiocyanate degradation by Thiohalobacter thiocyanaticus FOKN1.</title>
        <authorList>
            <person name="Oshiki M."/>
            <person name="Fukushima T."/>
            <person name="Kawano S."/>
            <person name="Nakagawa J."/>
        </authorList>
    </citation>
    <scope>NUCLEOTIDE SEQUENCE [LARGE SCALE GENOMIC DNA]</scope>
    <source>
        <strain evidence="5 6">FOKN1</strain>
    </source>
</reference>
<dbReference type="Pfam" id="PF02545">
    <property type="entry name" value="Maf"/>
    <property type="match status" value="1"/>
</dbReference>
<evidence type="ECO:0000313" key="5">
    <source>
        <dbReference type="EMBL" id="BAZ93396.1"/>
    </source>
</evidence>
<keyword evidence="6" id="KW-1185">Reference proteome</keyword>
<feature type="site" description="Important for substrate specificity" evidence="4">
    <location>
        <position position="151"/>
    </location>
</feature>
<comment type="subcellular location">
    <subcellularLocation>
        <location evidence="4">Cytoplasm</location>
    </subcellularLocation>
</comment>
<evidence type="ECO:0000313" key="6">
    <source>
        <dbReference type="Proteomes" id="UP000218765"/>
    </source>
</evidence>
<comment type="similarity">
    <text evidence="4">Belongs to the Maf family. YhdE subfamily.</text>
</comment>
<dbReference type="KEGG" id="ttc:FOKN1_0996"/>
<evidence type="ECO:0000256" key="1">
    <source>
        <dbReference type="ARBA" id="ARBA00001968"/>
    </source>
</evidence>
<dbReference type="Gene3D" id="3.90.950.10">
    <property type="match status" value="1"/>
</dbReference>
<dbReference type="NCBIfam" id="TIGR00172">
    <property type="entry name" value="maf"/>
    <property type="match status" value="1"/>
</dbReference>
<feature type="active site" description="Proton acceptor" evidence="4">
    <location>
        <position position="68"/>
    </location>
</feature>
<feature type="site" description="Important for substrate specificity" evidence="4">
    <location>
        <position position="10"/>
    </location>
</feature>
<evidence type="ECO:0000256" key="4">
    <source>
        <dbReference type="HAMAP-Rule" id="MF_00528"/>
    </source>
</evidence>
<dbReference type="HAMAP" id="MF_00528">
    <property type="entry name" value="Maf"/>
    <property type="match status" value="1"/>
</dbReference>
<dbReference type="GO" id="GO:0009117">
    <property type="term" value="P:nucleotide metabolic process"/>
    <property type="evidence" value="ECO:0007669"/>
    <property type="project" value="UniProtKB-KW"/>
</dbReference>
<name>A0A1Z4VP30_9GAMM</name>
<keyword evidence="3 4" id="KW-0546">Nucleotide metabolism</keyword>
<organism evidence="5 6">
    <name type="scientific">Thiohalobacter thiocyanaticus</name>
    <dbReference type="NCBI Taxonomy" id="585455"/>
    <lineage>
        <taxon>Bacteria</taxon>
        <taxon>Pseudomonadati</taxon>
        <taxon>Pseudomonadota</taxon>
        <taxon>Gammaproteobacteria</taxon>
        <taxon>Thiohalobacterales</taxon>
        <taxon>Thiohalobacteraceae</taxon>
        <taxon>Thiohalobacter</taxon>
    </lineage>
</organism>
<dbReference type="GO" id="GO:0036221">
    <property type="term" value="F:UTP diphosphatase activity"/>
    <property type="evidence" value="ECO:0007669"/>
    <property type="project" value="RHEA"/>
</dbReference>
<dbReference type="EMBL" id="AP018052">
    <property type="protein sequence ID" value="BAZ93396.1"/>
    <property type="molecule type" value="Genomic_DNA"/>
</dbReference>
<sequence>MILLASASPRRRELLNQLGVPHRAVPVDIDETPLPGEPVEALVCRLALDKARALAAKTVAELPVLGADTLISLDGRPLGKPADRADGMAMLAQLSGREHEVLSAVALVVGGREALRLNRNRVRFRELEPAECAAYWTTGEPADKAGAYAIQGRAAMFVSRLEGSYTGVMGLPLFETAELLREAGVALLELGDS</sequence>
<comment type="caution">
    <text evidence="4">Lacks conserved residue(s) required for the propagation of feature annotation.</text>
</comment>
<dbReference type="RefSeq" id="WP_096365318.1">
    <property type="nucleotide sequence ID" value="NZ_AP018052.1"/>
</dbReference>
<comment type="function">
    <text evidence="4">Nucleoside triphosphate pyrophosphatase that hydrolyzes dTTP and UTP. May have a dual role in cell division arrest and in preventing the incorporation of modified nucleotides into cellular nucleic acids.</text>
</comment>
<dbReference type="GO" id="GO:0005737">
    <property type="term" value="C:cytoplasm"/>
    <property type="evidence" value="ECO:0007669"/>
    <property type="project" value="UniProtKB-SubCell"/>
</dbReference>
<dbReference type="OrthoDB" id="9807767at2"/>
<keyword evidence="2 4" id="KW-0378">Hydrolase</keyword>
<protein>
    <recommendedName>
        <fullName evidence="4">dTTP/UTP pyrophosphatase</fullName>
        <shortName evidence="4">dTTPase/UTPase</shortName>
        <ecNumber evidence="4">3.6.1.9</ecNumber>
    </recommendedName>
    <alternativeName>
        <fullName evidence="4">Nucleoside triphosphate pyrophosphatase</fullName>
    </alternativeName>
    <alternativeName>
        <fullName evidence="4">Nucleotide pyrophosphatase</fullName>
        <shortName evidence="4">Nucleotide PPase</shortName>
    </alternativeName>
</protein>
<dbReference type="CDD" id="cd00555">
    <property type="entry name" value="Maf"/>
    <property type="match status" value="1"/>
</dbReference>
<comment type="cofactor">
    <cofactor evidence="1 4">
        <name>a divalent metal cation</name>
        <dbReference type="ChEBI" id="CHEBI:60240"/>
    </cofactor>
</comment>